<organism evidence="2 3">
    <name type="scientific">Extremus antarcticus</name>
    <dbReference type="NCBI Taxonomy" id="702011"/>
    <lineage>
        <taxon>Eukaryota</taxon>
        <taxon>Fungi</taxon>
        <taxon>Dikarya</taxon>
        <taxon>Ascomycota</taxon>
        <taxon>Pezizomycotina</taxon>
        <taxon>Dothideomycetes</taxon>
        <taxon>Dothideomycetidae</taxon>
        <taxon>Mycosphaerellales</taxon>
        <taxon>Extremaceae</taxon>
        <taxon>Extremus</taxon>
    </lineage>
</organism>
<dbReference type="AlphaFoldDB" id="A0AAJ0DIJ5"/>
<name>A0AAJ0DIJ5_9PEZI</name>
<evidence type="ECO:0000313" key="3">
    <source>
        <dbReference type="Proteomes" id="UP001271007"/>
    </source>
</evidence>
<dbReference type="CDD" id="cd15457">
    <property type="entry name" value="NADAR"/>
    <property type="match status" value="1"/>
</dbReference>
<dbReference type="InterPro" id="IPR012816">
    <property type="entry name" value="NADAR"/>
</dbReference>
<protein>
    <recommendedName>
        <fullName evidence="1">NADAR domain-containing protein</fullName>
    </recommendedName>
</protein>
<evidence type="ECO:0000259" key="1">
    <source>
        <dbReference type="Pfam" id="PF08719"/>
    </source>
</evidence>
<feature type="domain" description="NADAR" evidence="1">
    <location>
        <begin position="10"/>
        <end position="165"/>
    </location>
</feature>
<dbReference type="EMBL" id="JAWDJX010000029">
    <property type="protein sequence ID" value="KAK3050872.1"/>
    <property type="molecule type" value="Genomic_DNA"/>
</dbReference>
<comment type="caution">
    <text evidence="2">The sequence shown here is derived from an EMBL/GenBank/DDBJ whole genome shotgun (WGS) entry which is preliminary data.</text>
</comment>
<dbReference type="Gene3D" id="1.10.357.40">
    <property type="entry name" value="YbiA-like"/>
    <property type="match status" value="1"/>
</dbReference>
<dbReference type="NCBIfam" id="TIGR02464">
    <property type="entry name" value="ribofla_fusion"/>
    <property type="match status" value="1"/>
</dbReference>
<evidence type="ECO:0000313" key="2">
    <source>
        <dbReference type="EMBL" id="KAK3050872.1"/>
    </source>
</evidence>
<dbReference type="Pfam" id="PF08719">
    <property type="entry name" value="NADAR"/>
    <property type="match status" value="1"/>
</dbReference>
<reference evidence="2" key="1">
    <citation type="submission" date="2023-04" db="EMBL/GenBank/DDBJ databases">
        <title>Black Yeasts Isolated from many extreme environments.</title>
        <authorList>
            <person name="Coleine C."/>
            <person name="Stajich J.E."/>
            <person name="Selbmann L."/>
        </authorList>
    </citation>
    <scope>NUCLEOTIDE SEQUENCE</scope>
    <source>
        <strain evidence="2">CCFEE 5312</strain>
    </source>
</reference>
<dbReference type="Proteomes" id="UP001271007">
    <property type="component" value="Unassembled WGS sequence"/>
</dbReference>
<sequence length="169" mass="19588">MTNVNSDPVYFWREFEDGTGFMSQWYESDFEVDGVTYATAEMWMMIQKARLFGDEETAQAMMQTTTPSEHQALGRKAKGFDRKKWDEHKSRIVEEGNYHKFTKGKESREMAKQLLATGDRELVEASPTDRIWGVGYGAADAGSNRDKWGENRLGEAIMRVREQLRKENR</sequence>
<accession>A0AAJ0DIJ5</accession>
<dbReference type="SUPFAM" id="SSF143990">
    <property type="entry name" value="YbiA-like"/>
    <property type="match status" value="1"/>
</dbReference>
<keyword evidence="3" id="KW-1185">Reference proteome</keyword>
<gene>
    <name evidence="2" type="ORF">LTR09_007950</name>
</gene>
<proteinExistence type="predicted"/>
<dbReference type="InterPro" id="IPR037238">
    <property type="entry name" value="YbiA-like_sf"/>
</dbReference>